<organism evidence="3 4">
    <name type="scientific">Gimesia fumaroli</name>
    <dbReference type="NCBI Taxonomy" id="2527976"/>
    <lineage>
        <taxon>Bacteria</taxon>
        <taxon>Pseudomonadati</taxon>
        <taxon>Planctomycetota</taxon>
        <taxon>Planctomycetia</taxon>
        <taxon>Planctomycetales</taxon>
        <taxon>Planctomycetaceae</taxon>
        <taxon>Gimesia</taxon>
    </lineage>
</organism>
<proteinExistence type="predicted"/>
<keyword evidence="4" id="KW-1185">Reference proteome</keyword>
<dbReference type="EMBL" id="CP037452">
    <property type="protein sequence ID" value="QDV52533.1"/>
    <property type="molecule type" value="Genomic_DNA"/>
</dbReference>
<evidence type="ECO:0000256" key="1">
    <source>
        <dbReference type="SAM" id="MobiDB-lite"/>
    </source>
</evidence>
<evidence type="ECO:0008006" key="5">
    <source>
        <dbReference type="Google" id="ProtNLM"/>
    </source>
</evidence>
<name>A0A518IHG6_9PLAN</name>
<evidence type="ECO:0000313" key="4">
    <source>
        <dbReference type="Proteomes" id="UP000318313"/>
    </source>
</evidence>
<dbReference type="AlphaFoldDB" id="A0A518IHG6"/>
<dbReference type="KEGG" id="gfm:Enr17x_45960"/>
<gene>
    <name evidence="3" type="ORF">Enr17x_45960</name>
</gene>
<feature type="region of interest" description="Disordered" evidence="1">
    <location>
        <begin position="22"/>
        <end position="56"/>
    </location>
</feature>
<accession>A0A518IHG6</accession>
<keyword evidence="2" id="KW-0732">Signal</keyword>
<feature type="signal peptide" evidence="2">
    <location>
        <begin position="1"/>
        <end position="20"/>
    </location>
</feature>
<protein>
    <recommendedName>
        <fullName evidence="5">Secreted protein</fullName>
    </recommendedName>
</protein>
<feature type="chain" id="PRO_5021705230" description="Secreted protein" evidence="2">
    <location>
        <begin position="21"/>
        <end position="56"/>
    </location>
</feature>
<sequence precursor="true">MKSFYRSLLLLACMTPFQFGCGESAPMTPETKEDPVEELDPATEAAAEKQTKQNNR</sequence>
<evidence type="ECO:0000256" key="2">
    <source>
        <dbReference type="SAM" id="SignalP"/>
    </source>
</evidence>
<dbReference type="RefSeq" id="WP_198000732.1">
    <property type="nucleotide sequence ID" value="NZ_CP037452.1"/>
</dbReference>
<evidence type="ECO:0000313" key="3">
    <source>
        <dbReference type="EMBL" id="QDV52533.1"/>
    </source>
</evidence>
<dbReference type="Proteomes" id="UP000318313">
    <property type="component" value="Chromosome"/>
</dbReference>
<feature type="compositionally biased region" description="Basic and acidic residues" evidence="1">
    <location>
        <begin position="46"/>
        <end position="56"/>
    </location>
</feature>
<reference evidence="3 4" key="1">
    <citation type="submission" date="2019-03" db="EMBL/GenBank/DDBJ databases">
        <title>Deep-cultivation of Planctomycetes and their phenomic and genomic characterization uncovers novel biology.</title>
        <authorList>
            <person name="Wiegand S."/>
            <person name="Jogler M."/>
            <person name="Boedeker C."/>
            <person name="Pinto D."/>
            <person name="Vollmers J."/>
            <person name="Rivas-Marin E."/>
            <person name="Kohn T."/>
            <person name="Peeters S.H."/>
            <person name="Heuer A."/>
            <person name="Rast P."/>
            <person name="Oberbeckmann S."/>
            <person name="Bunk B."/>
            <person name="Jeske O."/>
            <person name="Meyerdierks A."/>
            <person name="Storesund J.E."/>
            <person name="Kallscheuer N."/>
            <person name="Luecker S."/>
            <person name="Lage O.M."/>
            <person name="Pohl T."/>
            <person name="Merkel B.J."/>
            <person name="Hornburger P."/>
            <person name="Mueller R.-W."/>
            <person name="Bruemmer F."/>
            <person name="Labrenz M."/>
            <person name="Spormann A.M."/>
            <person name="Op den Camp H."/>
            <person name="Overmann J."/>
            <person name="Amann R."/>
            <person name="Jetten M.S.M."/>
            <person name="Mascher T."/>
            <person name="Medema M.H."/>
            <person name="Devos D.P."/>
            <person name="Kaster A.-K."/>
            <person name="Ovreas L."/>
            <person name="Rohde M."/>
            <person name="Galperin M.Y."/>
            <person name="Jogler C."/>
        </authorList>
    </citation>
    <scope>NUCLEOTIDE SEQUENCE [LARGE SCALE GENOMIC DNA]</scope>
    <source>
        <strain evidence="3 4">Enr17</strain>
    </source>
</reference>